<name>A0AAV4CD01_9GAST</name>
<comment type="caution">
    <text evidence="1">The sequence shown here is derived from an EMBL/GenBank/DDBJ whole genome shotgun (WGS) entry which is preliminary data.</text>
</comment>
<dbReference type="AlphaFoldDB" id="A0AAV4CD01"/>
<organism evidence="1 2">
    <name type="scientific">Plakobranchus ocellatus</name>
    <dbReference type="NCBI Taxonomy" id="259542"/>
    <lineage>
        <taxon>Eukaryota</taxon>
        <taxon>Metazoa</taxon>
        <taxon>Spiralia</taxon>
        <taxon>Lophotrochozoa</taxon>
        <taxon>Mollusca</taxon>
        <taxon>Gastropoda</taxon>
        <taxon>Heterobranchia</taxon>
        <taxon>Euthyneura</taxon>
        <taxon>Panpulmonata</taxon>
        <taxon>Sacoglossa</taxon>
        <taxon>Placobranchoidea</taxon>
        <taxon>Plakobranchidae</taxon>
        <taxon>Plakobranchus</taxon>
    </lineage>
</organism>
<gene>
    <name evidence="1" type="ORF">PoB_005698900</name>
</gene>
<proteinExistence type="predicted"/>
<dbReference type="EMBL" id="BLXT01006238">
    <property type="protein sequence ID" value="GFO30484.1"/>
    <property type="molecule type" value="Genomic_DNA"/>
</dbReference>
<sequence length="114" mass="12868">MESQLESKLRCYVGSGLSGSMTGNSLARTHKYHYILRPDGVSVREQVTPYAGSGLCGILTVKSLACTHKYHYILRPDGVSVREQVTPLRWLRPLRYFDCKVFSVYSQVSLHSKT</sequence>
<evidence type="ECO:0000313" key="1">
    <source>
        <dbReference type="EMBL" id="GFO30484.1"/>
    </source>
</evidence>
<keyword evidence="2" id="KW-1185">Reference proteome</keyword>
<reference evidence="1 2" key="1">
    <citation type="journal article" date="2021" name="Elife">
        <title>Chloroplast acquisition without the gene transfer in kleptoplastic sea slugs, Plakobranchus ocellatus.</title>
        <authorList>
            <person name="Maeda T."/>
            <person name="Takahashi S."/>
            <person name="Yoshida T."/>
            <person name="Shimamura S."/>
            <person name="Takaki Y."/>
            <person name="Nagai Y."/>
            <person name="Toyoda A."/>
            <person name="Suzuki Y."/>
            <person name="Arimoto A."/>
            <person name="Ishii H."/>
            <person name="Satoh N."/>
            <person name="Nishiyama T."/>
            <person name="Hasebe M."/>
            <person name="Maruyama T."/>
            <person name="Minagawa J."/>
            <person name="Obokata J."/>
            <person name="Shigenobu S."/>
        </authorList>
    </citation>
    <scope>NUCLEOTIDE SEQUENCE [LARGE SCALE GENOMIC DNA]</scope>
</reference>
<dbReference type="Proteomes" id="UP000735302">
    <property type="component" value="Unassembled WGS sequence"/>
</dbReference>
<evidence type="ECO:0000313" key="2">
    <source>
        <dbReference type="Proteomes" id="UP000735302"/>
    </source>
</evidence>
<accession>A0AAV4CD01</accession>
<protein>
    <submittedName>
        <fullName evidence="1">Uncharacterized protein</fullName>
    </submittedName>
</protein>